<evidence type="ECO:0000256" key="1">
    <source>
        <dbReference type="ARBA" id="ARBA00001164"/>
    </source>
</evidence>
<sequence>MAARDAGADLMGFVFAASRRQITVEKARAIASQVAGIGKVGVFVNAPLAEVQSIARACRLDYVQLHGDESPAYCRLTGYPVIKAFGISPEFSAAALAGYQPDWTLFDSFSAGQQGGTGITFDWQQARSVIRQVPRPFLVAGGLTPGNVVEAIQILKPDGVDVAGGVETNGVKDREKIERFIAAVRGVEVADDVKQNCSSNQASGSVNEKGYPA</sequence>
<dbReference type="InterPro" id="IPR013785">
    <property type="entry name" value="Aldolase_TIM"/>
</dbReference>
<dbReference type="UniPathway" id="UPA00035">
    <property type="reaction ID" value="UER00042"/>
</dbReference>
<dbReference type="GO" id="GO:0004640">
    <property type="term" value="F:phosphoribosylanthranilate isomerase activity"/>
    <property type="evidence" value="ECO:0007669"/>
    <property type="project" value="UniProtKB-UniRule"/>
</dbReference>
<evidence type="ECO:0000256" key="9">
    <source>
        <dbReference type="HAMAP-Rule" id="MF_00135"/>
    </source>
</evidence>
<evidence type="ECO:0000256" key="5">
    <source>
        <dbReference type="ARBA" id="ARBA00022605"/>
    </source>
</evidence>
<comment type="catalytic activity">
    <reaction evidence="1 9">
        <text>N-(5-phospho-beta-D-ribosyl)anthranilate = 1-(2-carboxyphenylamino)-1-deoxy-D-ribulose 5-phosphate</text>
        <dbReference type="Rhea" id="RHEA:21540"/>
        <dbReference type="ChEBI" id="CHEBI:18277"/>
        <dbReference type="ChEBI" id="CHEBI:58613"/>
        <dbReference type="EC" id="5.3.1.24"/>
    </reaction>
</comment>
<dbReference type="SUPFAM" id="SSF51366">
    <property type="entry name" value="Ribulose-phoshate binding barrel"/>
    <property type="match status" value="1"/>
</dbReference>
<dbReference type="RefSeq" id="WP_342787131.1">
    <property type="nucleotide sequence ID" value="NZ_CP036259.1"/>
</dbReference>
<protein>
    <recommendedName>
        <fullName evidence="4 9">N-(5'-phosphoribosyl)anthranilate isomerase</fullName>
        <shortName evidence="9">PRAI</shortName>
        <ecNumber evidence="3 9">5.3.1.24</ecNumber>
    </recommendedName>
</protein>
<organism evidence="11 12">
    <name type="scientific">Sporomusa termitida</name>
    <dbReference type="NCBI Taxonomy" id="2377"/>
    <lineage>
        <taxon>Bacteria</taxon>
        <taxon>Bacillati</taxon>
        <taxon>Bacillota</taxon>
        <taxon>Negativicutes</taxon>
        <taxon>Selenomonadales</taxon>
        <taxon>Sporomusaceae</taxon>
        <taxon>Sporomusa</taxon>
    </lineage>
</organism>
<evidence type="ECO:0000256" key="3">
    <source>
        <dbReference type="ARBA" id="ARBA00012572"/>
    </source>
</evidence>
<dbReference type="InterPro" id="IPR011060">
    <property type="entry name" value="RibuloseP-bd_barrel"/>
</dbReference>
<comment type="pathway">
    <text evidence="2 9">Amino-acid biosynthesis; L-tryptophan biosynthesis; L-tryptophan from chorismate: step 3/5.</text>
</comment>
<evidence type="ECO:0000259" key="10">
    <source>
        <dbReference type="Pfam" id="PF00697"/>
    </source>
</evidence>
<dbReference type="EC" id="5.3.1.24" evidence="3 9"/>
<dbReference type="Proteomes" id="UP000320776">
    <property type="component" value="Chromosome"/>
</dbReference>
<dbReference type="PANTHER" id="PTHR42894">
    <property type="entry name" value="N-(5'-PHOSPHORIBOSYL)ANTHRANILATE ISOMERASE"/>
    <property type="match status" value="1"/>
</dbReference>
<dbReference type="EMBL" id="CP036259">
    <property type="protein sequence ID" value="QDR81028.1"/>
    <property type="molecule type" value="Genomic_DNA"/>
</dbReference>
<dbReference type="AlphaFoldDB" id="A0A517DUP8"/>
<evidence type="ECO:0000256" key="6">
    <source>
        <dbReference type="ARBA" id="ARBA00022822"/>
    </source>
</evidence>
<evidence type="ECO:0000313" key="12">
    <source>
        <dbReference type="Proteomes" id="UP000320776"/>
    </source>
</evidence>
<reference evidence="11 12" key="1">
    <citation type="submission" date="2019-02" db="EMBL/GenBank/DDBJ databases">
        <title>Closed genome of Sporomusa termitida DSM 4440.</title>
        <authorList>
            <person name="Poehlein A."/>
            <person name="Daniel R."/>
        </authorList>
    </citation>
    <scope>NUCLEOTIDE SEQUENCE [LARGE SCALE GENOMIC DNA]</scope>
    <source>
        <strain evidence="11 12">DSM 4440</strain>
    </source>
</reference>
<gene>
    <name evidence="9 11" type="primary">trpF</name>
    <name evidence="11" type="ORF">SPTER_23830</name>
</gene>
<evidence type="ECO:0000256" key="7">
    <source>
        <dbReference type="ARBA" id="ARBA00023141"/>
    </source>
</evidence>
<dbReference type="InterPro" id="IPR001240">
    <property type="entry name" value="PRAI_dom"/>
</dbReference>
<dbReference type="CDD" id="cd00405">
    <property type="entry name" value="PRAI"/>
    <property type="match status" value="1"/>
</dbReference>
<dbReference type="Gene3D" id="3.20.20.70">
    <property type="entry name" value="Aldolase class I"/>
    <property type="match status" value="1"/>
</dbReference>
<evidence type="ECO:0000256" key="4">
    <source>
        <dbReference type="ARBA" id="ARBA00022272"/>
    </source>
</evidence>
<evidence type="ECO:0000256" key="2">
    <source>
        <dbReference type="ARBA" id="ARBA00004664"/>
    </source>
</evidence>
<evidence type="ECO:0000256" key="8">
    <source>
        <dbReference type="ARBA" id="ARBA00023235"/>
    </source>
</evidence>
<keyword evidence="7 9" id="KW-0057">Aromatic amino acid biosynthesis</keyword>
<dbReference type="PANTHER" id="PTHR42894:SF1">
    <property type="entry name" value="N-(5'-PHOSPHORIBOSYL)ANTHRANILATE ISOMERASE"/>
    <property type="match status" value="1"/>
</dbReference>
<feature type="domain" description="N-(5'phosphoribosyl) anthranilate isomerase (PRAI)" evidence="10">
    <location>
        <begin position="4"/>
        <end position="182"/>
    </location>
</feature>
<accession>A0A517DUP8</accession>
<keyword evidence="12" id="KW-1185">Reference proteome</keyword>
<dbReference type="GO" id="GO:0000162">
    <property type="term" value="P:L-tryptophan biosynthetic process"/>
    <property type="evidence" value="ECO:0007669"/>
    <property type="project" value="UniProtKB-UniRule"/>
</dbReference>
<keyword evidence="5 9" id="KW-0028">Amino-acid biosynthesis</keyword>
<comment type="similarity">
    <text evidence="9">Belongs to the TrpF family.</text>
</comment>
<keyword evidence="8 9" id="KW-0413">Isomerase</keyword>
<keyword evidence="6 9" id="KW-0822">Tryptophan biosynthesis</keyword>
<proteinExistence type="inferred from homology"/>
<dbReference type="KEGG" id="sted:SPTER_23830"/>
<evidence type="ECO:0000313" key="11">
    <source>
        <dbReference type="EMBL" id="QDR81028.1"/>
    </source>
</evidence>
<dbReference type="InterPro" id="IPR044643">
    <property type="entry name" value="TrpF_fam"/>
</dbReference>
<dbReference type="Pfam" id="PF00697">
    <property type="entry name" value="PRAI"/>
    <property type="match status" value="1"/>
</dbReference>
<name>A0A517DUP8_9FIRM</name>
<dbReference type="HAMAP" id="MF_00135">
    <property type="entry name" value="PRAI"/>
    <property type="match status" value="1"/>
</dbReference>